<sequence length="600" mass="65957">MKLNSISKKMYLIVSMIVITSLISISVINYTISKGELSRSNQLILKNAIESTMVEINKNYRNSINNSEWMNEESAKAASLAYIGDLTKSQMDETSGATIKETDANSSATHNSIFAEHKIDLGESGYFFIIDSEGNIISHPFLTDNIYNLKSRDGRNITKELIDTAKSGGGMLNYALEEGSSKITGSKTVYSKYFPHWDWVVSAVIYDTELARGANIILKSNIRNLILVLALSMVITIIFTRMIINPIKKISKALVGISEGDLTVDRIDIRTKDEMKLLGDSVNRLIDNLNKVIKAIQTSNDRLNQYAGRLSESSGYVSEATSEVANAISHMAGQTDEQHRQTVDSVEKVTLLGENIKETAEASSKIGTIVDKNIELKELGLSSVGQLKAAAIENNENTDIVEELVHRINDHSSDIGEITTIISNIAKQTNLLALNASIEAARAGEHGSGFAVVADEIRKLANETAIAVDDIHQKIEQMQDQSARAVNFISRNREGADKINLSVNKTEEIIGMISDGLQALIESIKVIVNHNQVINQKKDEILEMLGHVSELAQDNSASIEEISATAQEQSVTVLEINESINQLNEMVSDLNTLIKEFKVN</sequence>
<evidence type="ECO:0000256" key="9">
    <source>
        <dbReference type="SAM" id="Phobius"/>
    </source>
</evidence>
<dbReference type="PANTHER" id="PTHR32089">
    <property type="entry name" value="METHYL-ACCEPTING CHEMOTAXIS PROTEIN MCPB"/>
    <property type="match status" value="1"/>
</dbReference>
<dbReference type="InterPro" id="IPR003660">
    <property type="entry name" value="HAMP_dom"/>
</dbReference>
<accession>A0A0K8J4N3</accession>
<dbReference type="PROSITE" id="PS50885">
    <property type="entry name" value="HAMP"/>
    <property type="match status" value="1"/>
</dbReference>
<comment type="subcellular location">
    <subcellularLocation>
        <location evidence="1">Cell membrane</location>
        <topology evidence="1">Multi-pass membrane protein</topology>
    </subcellularLocation>
</comment>
<evidence type="ECO:0000313" key="13">
    <source>
        <dbReference type="Proteomes" id="UP000196053"/>
    </source>
</evidence>
<feature type="domain" description="Methyl-accepting transducer" evidence="10">
    <location>
        <begin position="313"/>
        <end position="570"/>
    </location>
</feature>
<dbReference type="KEGG" id="hsd:SD1D_0905"/>
<feature type="transmembrane region" description="Helical" evidence="9">
    <location>
        <begin position="12"/>
        <end position="32"/>
    </location>
</feature>
<dbReference type="CDD" id="cd18774">
    <property type="entry name" value="PDC2_HK_sensor"/>
    <property type="match status" value="1"/>
</dbReference>
<proteinExistence type="inferred from homology"/>
<evidence type="ECO:0008006" key="14">
    <source>
        <dbReference type="Google" id="ProtNLM"/>
    </source>
</evidence>
<evidence type="ECO:0000256" key="5">
    <source>
        <dbReference type="ARBA" id="ARBA00023136"/>
    </source>
</evidence>
<dbReference type="Pfam" id="PF00672">
    <property type="entry name" value="HAMP"/>
    <property type="match status" value="1"/>
</dbReference>
<evidence type="ECO:0000313" key="12">
    <source>
        <dbReference type="EMBL" id="CUH92452.1"/>
    </source>
</evidence>
<comment type="similarity">
    <text evidence="7">Belongs to the methyl-accepting chemotaxis (MCP) protein family.</text>
</comment>
<dbReference type="RefSeq" id="WP_058257818.1">
    <property type="nucleotide sequence ID" value="NZ_DUPS01000036.1"/>
</dbReference>
<dbReference type="Gene3D" id="1.10.287.950">
    <property type="entry name" value="Methyl-accepting chemotaxis protein"/>
    <property type="match status" value="1"/>
</dbReference>
<dbReference type="SMART" id="SM01049">
    <property type="entry name" value="Cache_2"/>
    <property type="match status" value="1"/>
</dbReference>
<dbReference type="PRINTS" id="PR00260">
    <property type="entry name" value="CHEMTRNSDUCR"/>
</dbReference>
<evidence type="ECO:0000259" key="10">
    <source>
        <dbReference type="PROSITE" id="PS50111"/>
    </source>
</evidence>
<dbReference type="GO" id="GO:0007165">
    <property type="term" value="P:signal transduction"/>
    <property type="evidence" value="ECO:0007669"/>
    <property type="project" value="UniProtKB-KW"/>
</dbReference>
<evidence type="ECO:0000256" key="2">
    <source>
        <dbReference type="ARBA" id="ARBA00022475"/>
    </source>
</evidence>
<protein>
    <recommendedName>
        <fullName evidence="14">Methyl-accepting chemotaxis protein</fullName>
    </recommendedName>
</protein>
<evidence type="ECO:0000256" key="6">
    <source>
        <dbReference type="ARBA" id="ARBA00023224"/>
    </source>
</evidence>
<dbReference type="EMBL" id="LN879430">
    <property type="protein sequence ID" value="CUH92452.1"/>
    <property type="molecule type" value="Genomic_DNA"/>
</dbReference>
<keyword evidence="3 9" id="KW-0812">Transmembrane</keyword>
<dbReference type="PROSITE" id="PS50111">
    <property type="entry name" value="CHEMOTAXIS_TRANSDUC_2"/>
    <property type="match status" value="1"/>
</dbReference>
<dbReference type="OrthoDB" id="9810264at2"/>
<keyword evidence="4 9" id="KW-1133">Transmembrane helix</keyword>
<dbReference type="Pfam" id="PF17200">
    <property type="entry name" value="sCache_2"/>
    <property type="match status" value="1"/>
</dbReference>
<keyword evidence="5 9" id="KW-0472">Membrane</keyword>
<dbReference type="GO" id="GO:0006935">
    <property type="term" value="P:chemotaxis"/>
    <property type="evidence" value="ECO:0007669"/>
    <property type="project" value="InterPro"/>
</dbReference>
<evidence type="ECO:0000256" key="3">
    <source>
        <dbReference type="ARBA" id="ARBA00022692"/>
    </source>
</evidence>
<evidence type="ECO:0000256" key="8">
    <source>
        <dbReference type="PROSITE-ProRule" id="PRU00284"/>
    </source>
</evidence>
<dbReference type="SMART" id="SM00304">
    <property type="entry name" value="HAMP"/>
    <property type="match status" value="1"/>
</dbReference>
<dbReference type="InterPro" id="IPR004089">
    <property type="entry name" value="MCPsignal_dom"/>
</dbReference>
<dbReference type="GO" id="GO:0005886">
    <property type="term" value="C:plasma membrane"/>
    <property type="evidence" value="ECO:0007669"/>
    <property type="project" value="UniProtKB-SubCell"/>
</dbReference>
<name>A0A0K8J4N3_9FIRM</name>
<keyword evidence="6 8" id="KW-0807">Transducer</keyword>
<gene>
    <name evidence="12" type="ORF">SD1D_0905</name>
</gene>
<dbReference type="Gene3D" id="3.30.450.20">
    <property type="entry name" value="PAS domain"/>
    <property type="match status" value="1"/>
</dbReference>
<dbReference type="AlphaFoldDB" id="A0A0K8J4N3"/>
<dbReference type="InterPro" id="IPR033480">
    <property type="entry name" value="sCache_2"/>
</dbReference>
<dbReference type="SMART" id="SM00283">
    <property type="entry name" value="MA"/>
    <property type="match status" value="1"/>
</dbReference>
<evidence type="ECO:0000256" key="7">
    <source>
        <dbReference type="ARBA" id="ARBA00029447"/>
    </source>
</evidence>
<dbReference type="InterPro" id="IPR004090">
    <property type="entry name" value="Chemotax_Me-accpt_rcpt"/>
</dbReference>
<evidence type="ECO:0000256" key="4">
    <source>
        <dbReference type="ARBA" id="ARBA00022989"/>
    </source>
</evidence>
<dbReference type="Proteomes" id="UP000196053">
    <property type="component" value="Chromosome I"/>
</dbReference>
<evidence type="ECO:0000259" key="11">
    <source>
        <dbReference type="PROSITE" id="PS50885"/>
    </source>
</evidence>
<dbReference type="SUPFAM" id="SSF58104">
    <property type="entry name" value="Methyl-accepting chemotaxis protein (MCP) signaling domain"/>
    <property type="match status" value="1"/>
</dbReference>
<dbReference type="GO" id="GO:0004888">
    <property type="term" value="F:transmembrane signaling receptor activity"/>
    <property type="evidence" value="ECO:0007669"/>
    <property type="project" value="InterPro"/>
</dbReference>
<organism evidence="12 13">
    <name type="scientific">Herbinix luporum</name>
    <dbReference type="NCBI Taxonomy" id="1679721"/>
    <lineage>
        <taxon>Bacteria</taxon>
        <taxon>Bacillati</taxon>
        <taxon>Bacillota</taxon>
        <taxon>Clostridia</taxon>
        <taxon>Lachnospirales</taxon>
        <taxon>Lachnospiraceae</taxon>
        <taxon>Herbinix</taxon>
    </lineage>
</organism>
<evidence type="ECO:0000256" key="1">
    <source>
        <dbReference type="ARBA" id="ARBA00004651"/>
    </source>
</evidence>
<dbReference type="CDD" id="cd06225">
    <property type="entry name" value="HAMP"/>
    <property type="match status" value="1"/>
</dbReference>
<feature type="domain" description="HAMP" evidence="11">
    <location>
        <begin position="241"/>
        <end position="294"/>
    </location>
</feature>
<feature type="transmembrane region" description="Helical" evidence="9">
    <location>
        <begin position="225"/>
        <end position="244"/>
    </location>
</feature>
<keyword evidence="13" id="KW-1185">Reference proteome</keyword>
<dbReference type="PANTHER" id="PTHR32089:SF112">
    <property type="entry name" value="LYSOZYME-LIKE PROTEIN-RELATED"/>
    <property type="match status" value="1"/>
</dbReference>
<dbReference type="Pfam" id="PF00015">
    <property type="entry name" value="MCPsignal"/>
    <property type="match status" value="1"/>
</dbReference>
<keyword evidence="2" id="KW-1003">Cell membrane</keyword>
<reference evidence="13" key="1">
    <citation type="submission" date="2015-09" db="EMBL/GenBank/DDBJ databases">
        <authorList>
            <person name="Wibberg D."/>
        </authorList>
    </citation>
    <scope>NUCLEOTIDE SEQUENCE [LARGE SCALE GENOMIC DNA]</scope>
    <source>
        <strain evidence="13">SD1D</strain>
    </source>
</reference>